<evidence type="ECO:0000256" key="5">
    <source>
        <dbReference type="SAM" id="MobiDB-lite"/>
    </source>
</evidence>
<proteinExistence type="inferred from homology"/>
<sequence length="366" mass="41289">MFSISLGRAVRTVCSAPSPCSAVTRSPAVTFITLAKPPQGHQRQRRNSSSKASSAPPDGSKRSTPSQQATSGSGRLGRRKTKEAVVPLDSMNLPFSKQYPNLPSVPSTQHVHPSDINVSSFFSLHRPISVTLPVPVTSSEQAFSSIFESRQPSRKKFDDVIYTLSSVVEDLEPIVEGEEHGVQWQVLHGTTDGEVKHLDGPPRNLSVDKILSQFRPFRPPPVPQPFNESESTTSVRKQKKARAKTSRSKRKSWSTTIIVTEYTTPDGQKTYAAASTPIVRVPVPGASPMIDPEVTPRPSIRQPFLKRMQIRQQRLEDYRHVRYERSQQPVMRLISVKRQRKMKMKKHKYKKLMKRTRNLRRRLGKL</sequence>
<protein>
    <recommendedName>
        <fullName evidence="4">Small ribosomal subunit protein mS38</fullName>
    </recommendedName>
</protein>
<evidence type="ECO:0000313" key="7">
    <source>
        <dbReference type="EMBL" id="KAF2397767.1"/>
    </source>
</evidence>
<feature type="region of interest" description="Disordered" evidence="5">
    <location>
        <begin position="34"/>
        <end position="81"/>
    </location>
</feature>
<comment type="similarity">
    <text evidence="3">Belongs to the mitochondrion-specific ribosomal protein mS38 family.</text>
</comment>
<dbReference type="GO" id="GO:0005739">
    <property type="term" value="C:mitochondrion"/>
    <property type="evidence" value="ECO:0007669"/>
    <property type="project" value="UniProtKB-SubCell"/>
</dbReference>
<evidence type="ECO:0000256" key="3">
    <source>
        <dbReference type="ARBA" id="ARBA00035647"/>
    </source>
</evidence>
<feature type="compositionally biased region" description="Polar residues" evidence="5">
    <location>
        <begin position="62"/>
        <end position="73"/>
    </location>
</feature>
<comment type="subcellular location">
    <subcellularLocation>
        <location evidence="1">Mitochondrion</location>
    </subcellularLocation>
</comment>
<feature type="region of interest" description="Disordered" evidence="5">
    <location>
        <begin position="214"/>
        <end position="250"/>
    </location>
</feature>
<dbReference type="PANTHER" id="PTHR32035:SF3">
    <property type="entry name" value="SMALL RIBOSOMAL SUBUNIT PROTEIN MS38"/>
    <property type="match status" value="1"/>
</dbReference>
<evidence type="ECO:0000256" key="1">
    <source>
        <dbReference type="ARBA" id="ARBA00004173"/>
    </source>
</evidence>
<gene>
    <name evidence="7" type="ORF">EJ06DRAFT_532763</name>
</gene>
<dbReference type="AlphaFoldDB" id="A0A6G1HPJ0"/>
<feature type="compositionally biased region" description="Basic residues" evidence="5">
    <location>
        <begin position="236"/>
        <end position="250"/>
    </location>
</feature>
<feature type="domain" description="Ribosomal protein mS38 C-terminal" evidence="6">
    <location>
        <begin position="332"/>
        <end position="365"/>
    </location>
</feature>
<accession>A0A6G1HPJ0</accession>
<evidence type="ECO:0000256" key="4">
    <source>
        <dbReference type="ARBA" id="ARBA00035682"/>
    </source>
</evidence>
<dbReference type="Proteomes" id="UP000799640">
    <property type="component" value="Unassembled WGS sequence"/>
</dbReference>
<dbReference type="OrthoDB" id="5364404at2759"/>
<organism evidence="7 8">
    <name type="scientific">Trichodelitschia bisporula</name>
    <dbReference type="NCBI Taxonomy" id="703511"/>
    <lineage>
        <taxon>Eukaryota</taxon>
        <taxon>Fungi</taxon>
        <taxon>Dikarya</taxon>
        <taxon>Ascomycota</taxon>
        <taxon>Pezizomycotina</taxon>
        <taxon>Dothideomycetes</taxon>
        <taxon>Dothideomycetes incertae sedis</taxon>
        <taxon>Phaeotrichales</taxon>
        <taxon>Phaeotrichaceae</taxon>
        <taxon>Trichodelitschia</taxon>
    </lineage>
</organism>
<dbReference type="EMBL" id="ML996702">
    <property type="protein sequence ID" value="KAF2397767.1"/>
    <property type="molecule type" value="Genomic_DNA"/>
</dbReference>
<keyword evidence="2" id="KW-0496">Mitochondrion</keyword>
<dbReference type="InterPro" id="IPR013177">
    <property type="entry name" value="Ribosomal_mS38_C"/>
</dbReference>
<dbReference type="SMART" id="SM01155">
    <property type="entry name" value="DUF1713"/>
    <property type="match status" value="1"/>
</dbReference>
<name>A0A6G1HPJ0_9PEZI</name>
<evidence type="ECO:0000256" key="2">
    <source>
        <dbReference type="ARBA" id="ARBA00023128"/>
    </source>
</evidence>
<evidence type="ECO:0000259" key="6">
    <source>
        <dbReference type="SMART" id="SM01155"/>
    </source>
</evidence>
<evidence type="ECO:0000313" key="8">
    <source>
        <dbReference type="Proteomes" id="UP000799640"/>
    </source>
</evidence>
<reference evidence="7" key="1">
    <citation type="journal article" date="2020" name="Stud. Mycol.">
        <title>101 Dothideomycetes genomes: a test case for predicting lifestyles and emergence of pathogens.</title>
        <authorList>
            <person name="Haridas S."/>
            <person name="Albert R."/>
            <person name="Binder M."/>
            <person name="Bloem J."/>
            <person name="Labutti K."/>
            <person name="Salamov A."/>
            <person name="Andreopoulos B."/>
            <person name="Baker S."/>
            <person name="Barry K."/>
            <person name="Bills G."/>
            <person name="Bluhm B."/>
            <person name="Cannon C."/>
            <person name="Castanera R."/>
            <person name="Culley D."/>
            <person name="Daum C."/>
            <person name="Ezra D."/>
            <person name="Gonzalez J."/>
            <person name="Henrissat B."/>
            <person name="Kuo A."/>
            <person name="Liang C."/>
            <person name="Lipzen A."/>
            <person name="Lutzoni F."/>
            <person name="Magnuson J."/>
            <person name="Mondo S."/>
            <person name="Nolan M."/>
            <person name="Ohm R."/>
            <person name="Pangilinan J."/>
            <person name="Park H.-J."/>
            <person name="Ramirez L."/>
            <person name="Alfaro M."/>
            <person name="Sun H."/>
            <person name="Tritt A."/>
            <person name="Yoshinaga Y."/>
            <person name="Zwiers L.-H."/>
            <person name="Turgeon B."/>
            <person name="Goodwin S."/>
            <person name="Spatafora J."/>
            <person name="Crous P."/>
            <person name="Grigoriev I."/>
        </authorList>
    </citation>
    <scope>NUCLEOTIDE SEQUENCE</scope>
    <source>
        <strain evidence="7">CBS 262.69</strain>
    </source>
</reference>
<dbReference type="Pfam" id="PF08213">
    <property type="entry name" value="COX24_C"/>
    <property type="match status" value="1"/>
</dbReference>
<dbReference type="PANTHER" id="PTHR32035">
    <property type="entry name" value="AURORA KINASE A-INTERACTING PROTEIN"/>
    <property type="match status" value="1"/>
</dbReference>
<keyword evidence="8" id="KW-1185">Reference proteome</keyword>